<keyword evidence="2" id="KW-0812">Transmembrane</keyword>
<evidence type="ECO:0000256" key="3">
    <source>
        <dbReference type="SAM" id="SignalP"/>
    </source>
</evidence>
<evidence type="ECO:0000256" key="2">
    <source>
        <dbReference type="SAM" id="Phobius"/>
    </source>
</evidence>
<keyword evidence="2" id="KW-1133">Transmembrane helix</keyword>
<feature type="compositionally biased region" description="Polar residues" evidence="1">
    <location>
        <begin position="361"/>
        <end position="375"/>
    </location>
</feature>
<feature type="compositionally biased region" description="Polar residues" evidence="1">
    <location>
        <begin position="326"/>
        <end position="336"/>
    </location>
</feature>
<reference evidence="4" key="1">
    <citation type="journal article" date="2021" name="Genome Biol. Evol.">
        <title>A High-Quality Reference Genome for a Parasitic Bivalve with Doubly Uniparental Inheritance (Bivalvia: Unionida).</title>
        <authorList>
            <person name="Smith C.H."/>
        </authorList>
    </citation>
    <scope>NUCLEOTIDE SEQUENCE</scope>
    <source>
        <strain evidence="4">CHS0354</strain>
    </source>
</reference>
<evidence type="ECO:0000256" key="1">
    <source>
        <dbReference type="SAM" id="MobiDB-lite"/>
    </source>
</evidence>
<dbReference type="EMBL" id="JAEAOA010001875">
    <property type="protein sequence ID" value="KAK3607780.1"/>
    <property type="molecule type" value="Genomic_DNA"/>
</dbReference>
<evidence type="ECO:0008006" key="6">
    <source>
        <dbReference type="Google" id="ProtNLM"/>
    </source>
</evidence>
<evidence type="ECO:0000313" key="4">
    <source>
        <dbReference type="EMBL" id="KAK3607780.1"/>
    </source>
</evidence>
<proteinExistence type="predicted"/>
<organism evidence="4 5">
    <name type="scientific">Potamilus streckersoni</name>
    <dbReference type="NCBI Taxonomy" id="2493646"/>
    <lineage>
        <taxon>Eukaryota</taxon>
        <taxon>Metazoa</taxon>
        <taxon>Spiralia</taxon>
        <taxon>Lophotrochozoa</taxon>
        <taxon>Mollusca</taxon>
        <taxon>Bivalvia</taxon>
        <taxon>Autobranchia</taxon>
        <taxon>Heteroconchia</taxon>
        <taxon>Palaeoheterodonta</taxon>
        <taxon>Unionida</taxon>
        <taxon>Unionoidea</taxon>
        <taxon>Unionidae</taxon>
        <taxon>Ambleminae</taxon>
        <taxon>Lampsilini</taxon>
        <taxon>Potamilus</taxon>
    </lineage>
</organism>
<feature type="region of interest" description="Disordered" evidence="1">
    <location>
        <begin position="326"/>
        <end position="375"/>
    </location>
</feature>
<keyword evidence="2" id="KW-0472">Membrane</keyword>
<gene>
    <name evidence="4" type="ORF">CHS0354_031280</name>
</gene>
<reference evidence="4" key="3">
    <citation type="submission" date="2023-05" db="EMBL/GenBank/DDBJ databases">
        <authorList>
            <person name="Smith C.H."/>
        </authorList>
    </citation>
    <scope>NUCLEOTIDE SEQUENCE</scope>
    <source>
        <strain evidence="4">CHS0354</strain>
        <tissue evidence="4">Mantle</tissue>
    </source>
</reference>
<dbReference type="AlphaFoldDB" id="A0AAE0TDA5"/>
<accession>A0AAE0TDA5</accession>
<comment type="caution">
    <text evidence="4">The sequence shown here is derived from an EMBL/GenBank/DDBJ whole genome shotgun (WGS) entry which is preliminary data.</text>
</comment>
<evidence type="ECO:0000313" key="5">
    <source>
        <dbReference type="Proteomes" id="UP001195483"/>
    </source>
</evidence>
<name>A0AAE0TDA5_9BIVA</name>
<dbReference type="Proteomes" id="UP001195483">
    <property type="component" value="Unassembled WGS sequence"/>
</dbReference>
<feature type="transmembrane region" description="Helical" evidence="2">
    <location>
        <begin position="254"/>
        <end position="276"/>
    </location>
</feature>
<protein>
    <recommendedName>
        <fullName evidence="6">C-type lectin domain-containing protein</fullName>
    </recommendedName>
</protein>
<keyword evidence="5" id="KW-1185">Reference proteome</keyword>
<reference evidence="4" key="2">
    <citation type="journal article" date="2021" name="Genome Biol. Evol.">
        <title>Developing a high-quality reference genome for a parasitic bivalve with doubly uniparental inheritance (Bivalvia: Unionida).</title>
        <authorList>
            <person name="Smith C.H."/>
        </authorList>
    </citation>
    <scope>NUCLEOTIDE SEQUENCE</scope>
    <source>
        <strain evidence="4">CHS0354</strain>
        <tissue evidence="4">Mantle</tissue>
    </source>
</reference>
<sequence>MLLAMFTIFFQFQRACMIFETLTGNKTLFTRGSAQLSWIAAREACDNMSHAMLSGMRDERAFGLLDVGEFAWIDGKEYSFCYAKNGNETMEICRYVTVRREDTRNNHTSICNKGGNFQMNTNILSYNDAINKCLMLSASLQLVETFAVPMLFPVNKTYWIKDYNVTSIINTLRPGENVTEICIGIVKIGHNKFEFGTTSCDENHTVICDATCQHSAKFARNGVVDTALTLTTREEMMPRLGDLKASNQSQADNLIFIVLYSTLWILPFTISIVAIVQHRKKRLNKTIANNSIYRTQRSHAKRRQEDRGMLPEHHCLRWNIKSESKSLPCNSTQAQGNRPGDASDDQCDNNINPQFDLYENPISNKNSTSSHHIQQNADSQLDLYENPISNYNSTSSHHIQKNVDPQLDLYLNPISNYNSTSSHHIQKNATLCNEVYDHLDSQLGLYENPINADTFTSRYHIQGHALLAKQVALSKKAKSSKNENGLFPPRESDHSQTCMSMYANERDRTIGMDTENENLYENFN</sequence>
<feature type="chain" id="PRO_5042028896" description="C-type lectin domain-containing protein" evidence="3">
    <location>
        <begin position="16"/>
        <end position="524"/>
    </location>
</feature>
<feature type="signal peptide" evidence="3">
    <location>
        <begin position="1"/>
        <end position="15"/>
    </location>
</feature>
<keyword evidence="3" id="KW-0732">Signal</keyword>